<dbReference type="AlphaFoldDB" id="A0A1J4N841"/>
<comment type="caution">
    <text evidence="1">The sequence shown here is derived from an EMBL/GenBank/DDBJ whole genome shotgun (WGS) entry which is preliminary data.</text>
</comment>
<dbReference type="InterPro" id="IPR043519">
    <property type="entry name" value="NT_sf"/>
</dbReference>
<dbReference type="EMBL" id="JZDQ02000007">
    <property type="protein sequence ID" value="OIJ27683.1"/>
    <property type="molecule type" value="Genomic_DNA"/>
</dbReference>
<dbReference type="SUPFAM" id="SSF81301">
    <property type="entry name" value="Nucleotidyltransferase"/>
    <property type="match status" value="1"/>
</dbReference>
<dbReference type="CDD" id="cd05403">
    <property type="entry name" value="NT_KNTase_like"/>
    <property type="match status" value="1"/>
</dbReference>
<dbReference type="STRING" id="1844.UG56_006695"/>
<proteinExistence type="predicted"/>
<protein>
    <recommendedName>
        <fullName evidence="3">Nucleotidyltransferase</fullName>
    </recommendedName>
</protein>
<evidence type="ECO:0000313" key="2">
    <source>
        <dbReference type="Proteomes" id="UP000033772"/>
    </source>
</evidence>
<organism evidence="1 2">
    <name type="scientific">Nocardioides luteus</name>
    <dbReference type="NCBI Taxonomy" id="1844"/>
    <lineage>
        <taxon>Bacteria</taxon>
        <taxon>Bacillati</taxon>
        <taxon>Actinomycetota</taxon>
        <taxon>Actinomycetes</taxon>
        <taxon>Propionibacteriales</taxon>
        <taxon>Nocardioidaceae</taxon>
        <taxon>Nocardioides</taxon>
    </lineage>
</organism>
<reference evidence="1" key="1">
    <citation type="submission" date="2016-10" db="EMBL/GenBank/DDBJ databases">
        <title>Draft Genome Sequence of Nocardioides luteus Strain BAFB, an Alkane-Degrading Bacterium Isolated from JP-7 Polluted Soil.</title>
        <authorList>
            <person name="Brown L."/>
            <person name="Ruiz O.N."/>
            <person name="Gunasekera T."/>
        </authorList>
    </citation>
    <scope>NUCLEOTIDE SEQUENCE [LARGE SCALE GENOMIC DNA]</scope>
    <source>
        <strain evidence="1">BAFB</strain>
    </source>
</reference>
<name>A0A1J4N841_9ACTN</name>
<gene>
    <name evidence="1" type="ORF">UG56_006695</name>
</gene>
<sequence length="244" mass="26041">MPHRPEPVAAATDLVRERFPGAQQAWLGGSVVLGGATPMSDLDITVLDATATAHRESLRHQGWPVELFVHTEASIRHFVTRNQVERKPTMARLVARGVALLSGDGGAAVRHYCDEVLRAGPAPLPAEALVGARYALSDLVDDLQAAERGPEGTAIAVETWRRTAELVLDVNGCWRGGGKWLMRELVSLDSDAGTTWAPRLDAGLSAALTGDTVPLREIAEECLALTGGRLWEGFHQAASIDGSS</sequence>
<dbReference type="Proteomes" id="UP000033772">
    <property type="component" value="Unassembled WGS sequence"/>
</dbReference>
<accession>A0A1J4N841</accession>
<dbReference type="Gene3D" id="3.30.460.10">
    <property type="entry name" value="Beta Polymerase, domain 2"/>
    <property type="match status" value="1"/>
</dbReference>
<evidence type="ECO:0008006" key="3">
    <source>
        <dbReference type="Google" id="ProtNLM"/>
    </source>
</evidence>
<evidence type="ECO:0000313" key="1">
    <source>
        <dbReference type="EMBL" id="OIJ27683.1"/>
    </source>
</evidence>
<keyword evidence="2" id="KW-1185">Reference proteome</keyword>